<feature type="transmembrane region" description="Helical" evidence="7">
    <location>
        <begin position="140"/>
        <end position="159"/>
    </location>
</feature>
<feature type="transmembrane region" description="Helical" evidence="7">
    <location>
        <begin position="171"/>
        <end position="196"/>
    </location>
</feature>
<feature type="transmembrane region" description="Helical" evidence="7">
    <location>
        <begin position="236"/>
        <end position="256"/>
    </location>
</feature>
<dbReference type="EMBL" id="ATMH01007456">
    <property type="protein sequence ID" value="EPY23786.1"/>
    <property type="molecule type" value="Genomic_DNA"/>
</dbReference>
<dbReference type="SUPFAM" id="SSF103473">
    <property type="entry name" value="MFS general substrate transporter"/>
    <property type="match status" value="1"/>
</dbReference>
<evidence type="ECO:0000256" key="7">
    <source>
        <dbReference type="SAM" id="Phobius"/>
    </source>
</evidence>
<dbReference type="PANTHER" id="PTHR10981:SF7">
    <property type="entry name" value="BATTENIN"/>
    <property type="match status" value="1"/>
</dbReference>
<dbReference type="AlphaFoldDB" id="S9V9X4"/>
<dbReference type="Proteomes" id="UP000015354">
    <property type="component" value="Unassembled WGS sequence"/>
</dbReference>
<dbReference type="GO" id="GO:0005773">
    <property type="term" value="C:vacuole"/>
    <property type="evidence" value="ECO:0007669"/>
    <property type="project" value="UniProtKB-ARBA"/>
</dbReference>
<comment type="caution">
    <text evidence="8">The sequence shown here is derived from an EMBL/GenBank/DDBJ whole genome shotgun (WGS) entry which is preliminary data.</text>
</comment>
<evidence type="ECO:0000313" key="8">
    <source>
        <dbReference type="EMBL" id="EPY23786.1"/>
    </source>
</evidence>
<evidence type="ECO:0000256" key="1">
    <source>
        <dbReference type="ARBA" id="ARBA00004127"/>
    </source>
</evidence>
<reference evidence="8 9" key="1">
    <citation type="journal article" date="2013" name="PLoS ONE">
        <title>Predicting the Proteins of Angomonas deanei, Strigomonas culicis and Their Respective Endosymbionts Reveals New Aspects of the Trypanosomatidae Family.</title>
        <authorList>
            <person name="Motta M.C."/>
            <person name="Martins A.C."/>
            <person name="de Souza S.S."/>
            <person name="Catta-Preta C.M."/>
            <person name="Silva R."/>
            <person name="Klein C.C."/>
            <person name="de Almeida L.G."/>
            <person name="de Lima Cunha O."/>
            <person name="Ciapina L.P."/>
            <person name="Brocchi M."/>
            <person name="Colabardini A.C."/>
            <person name="de Araujo Lima B."/>
            <person name="Machado C.R."/>
            <person name="de Almeida Soares C.M."/>
            <person name="Probst C.M."/>
            <person name="de Menezes C.B."/>
            <person name="Thompson C.E."/>
            <person name="Bartholomeu D.C."/>
            <person name="Gradia D.F."/>
            <person name="Pavoni D.P."/>
            <person name="Grisard E.C."/>
            <person name="Fantinatti-Garboggini F."/>
            <person name="Marchini F.K."/>
            <person name="Rodrigues-Luiz G.F."/>
            <person name="Wagner G."/>
            <person name="Goldman G.H."/>
            <person name="Fietto J.L."/>
            <person name="Elias M.C."/>
            <person name="Goldman M.H."/>
            <person name="Sagot M.F."/>
            <person name="Pereira M."/>
            <person name="Stoco P.H."/>
            <person name="de Mendonca-Neto R.P."/>
            <person name="Teixeira S.M."/>
            <person name="Maciel T.E."/>
            <person name="de Oliveira Mendes T.A."/>
            <person name="Urmenyi T.P."/>
            <person name="de Souza W."/>
            <person name="Schenkman S."/>
            <person name="de Vasconcelos A.T."/>
        </authorList>
    </citation>
    <scope>NUCLEOTIDE SEQUENCE [LARGE SCALE GENOMIC DNA]</scope>
</reference>
<evidence type="ECO:0000256" key="6">
    <source>
        <dbReference type="SAM" id="MobiDB-lite"/>
    </source>
</evidence>
<feature type="region of interest" description="Disordered" evidence="6">
    <location>
        <begin position="1"/>
        <end position="35"/>
    </location>
</feature>
<feature type="region of interest" description="Disordered" evidence="6">
    <location>
        <begin position="567"/>
        <end position="592"/>
    </location>
</feature>
<dbReference type="PANTHER" id="PTHR10981">
    <property type="entry name" value="BATTENIN"/>
    <property type="match status" value="1"/>
</dbReference>
<evidence type="ECO:0000256" key="3">
    <source>
        <dbReference type="ARBA" id="ARBA00022692"/>
    </source>
</evidence>
<feature type="transmembrane region" description="Helical" evidence="7">
    <location>
        <begin position="631"/>
        <end position="653"/>
    </location>
</feature>
<dbReference type="InterPro" id="IPR003492">
    <property type="entry name" value="Battenin_disease_Cln3"/>
</dbReference>
<comment type="similarity">
    <text evidence="2">Belongs to the battenin family.</text>
</comment>
<dbReference type="Pfam" id="PF02487">
    <property type="entry name" value="CLN3"/>
    <property type="match status" value="1"/>
</dbReference>
<keyword evidence="3 7" id="KW-0812">Transmembrane</keyword>
<feature type="transmembrane region" description="Helical" evidence="7">
    <location>
        <begin position="203"/>
        <end position="224"/>
    </location>
</feature>
<feature type="transmembrane region" description="Helical" evidence="7">
    <location>
        <begin position="412"/>
        <end position="431"/>
    </location>
</feature>
<feature type="transmembrane region" description="Helical" evidence="7">
    <location>
        <begin position="481"/>
        <end position="505"/>
    </location>
</feature>
<dbReference type="InterPro" id="IPR036259">
    <property type="entry name" value="MFS_trans_sf"/>
</dbReference>
<accession>S9V9X4</accession>
<dbReference type="GO" id="GO:0016020">
    <property type="term" value="C:membrane"/>
    <property type="evidence" value="ECO:0007669"/>
    <property type="project" value="InterPro"/>
</dbReference>
<dbReference type="GO" id="GO:0012505">
    <property type="term" value="C:endomembrane system"/>
    <property type="evidence" value="ECO:0007669"/>
    <property type="project" value="UniProtKB-SubCell"/>
</dbReference>
<feature type="compositionally biased region" description="Polar residues" evidence="6">
    <location>
        <begin position="1"/>
        <end position="11"/>
    </location>
</feature>
<dbReference type="PRINTS" id="PR01315">
    <property type="entry name" value="BATTENIN"/>
</dbReference>
<protein>
    <submittedName>
        <fullName evidence="8">Battenin</fullName>
    </submittedName>
</protein>
<proteinExistence type="inferred from homology"/>
<evidence type="ECO:0000256" key="2">
    <source>
        <dbReference type="ARBA" id="ARBA00007467"/>
    </source>
</evidence>
<feature type="transmembrane region" description="Helical" evidence="7">
    <location>
        <begin position="110"/>
        <end position="128"/>
    </location>
</feature>
<keyword evidence="9" id="KW-1185">Reference proteome</keyword>
<sequence>MEPTSQPNKLSSADLYADGLAPKPKGGVDPSGLLEDRQCFSQHDGQSNSEPHRPKDRCQRDAEDLHRLFKRFVIRNSFFLWFIGFINNFHSCLVIPAAPTLARGYGLKNLVALITWFNVLFGIFARIINMMILTRLSFNIRITALLLFKLTGILLVSFASEIGRYNNGASFAVMLIAVLFLGLASNYGESAVLTFVQRYPANIVGAWSSGTGISGVAASLIFMGLTSAGLTEQQTFLVSTPVCIIYWLCFTVGMVAPHKVLVATRTDGKTEEIIIHCLDEDEETHIPMLREQTLARDDVVSVTEDYEIKMIMNFRGVSWRNSPAIRKPEPAKDDSEEGDGLYNPCCRFLCGCCSPTNGLRRWWREQGPDMILMHNTMLWFFFNLAVVYIAEYAAQLMAPFSFYCEPEWVDNFWVKNSYVVTQFCYQFGVLISRSSLLIVQIPYVGVLSIIQVINAICWVIQAKLLFIKSYDKKQQVNMSFILFAWMIFIGLMGGASYVNVFYLILQRSTKMRQKEEEEAVSKYLAAQGHDMGDHAAGSQHRDAAADMGAEKKLHATEPILADMAREHSDEMTQPSGGSDTGRTEPTHAQPYQLTVDNADMTDAEREEIEQIRRTLNDVWAARRETGMNIGAMYATIGITLGNLVCLVFTNTMLNYETNC</sequence>
<feature type="transmembrane region" description="Helical" evidence="7">
    <location>
        <begin position="370"/>
        <end position="392"/>
    </location>
</feature>
<feature type="transmembrane region" description="Helical" evidence="7">
    <location>
        <begin position="78"/>
        <end position="98"/>
    </location>
</feature>
<evidence type="ECO:0000256" key="5">
    <source>
        <dbReference type="ARBA" id="ARBA00023136"/>
    </source>
</evidence>
<keyword evidence="4 7" id="KW-1133">Transmembrane helix</keyword>
<feature type="transmembrane region" description="Helical" evidence="7">
    <location>
        <begin position="443"/>
        <end position="461"/>
    </location>
</feature>
<keyword evidence="5 7" id="KW-0472">Membrane</keyword>
<evidence type="ECO:0000313" key="9">
    <source>
        <dbReference type="Proteomes" id="UP000015354"/>
    </source>
</evidence>
<evidence type="ECO:0000256" key="4">
    <source>
        <dbReference type="ARBA" id="ARBA00022989"/>
    </source>
</evidence>
<comment type="subcellular location">
    <subcellularLocation>
        <location evidence="1">Endomembrane system</location>
        <topology evidence="1">Multi-pass membrane protein</topology>
    </subcellularLocation>
</comment>
<organism evidence="8 9">
    <name type="scientific">Strigomonas culicis</name>
    <dbReference type="NCBI Taxonomy" id="28005"/>
    <lineage>
        <taxon>Eukaryota</taxon>
        <taxon>Discoba</taxon>
        <taxon>Euglenozoa</taxon>
        <taxon>Kinetoplastea</taxon>
        <taxon>Metakinetoplastina</taxon>
        <taxon>Trypanosomatida</taxon>
        <taxon>Trypanosomatidae</taxon>
        <taxon>Strigomonadinae</taxon>
        <taxon>Strigomonas</taxon>
    </lineage>
</organism>
<gene>
    <name evidence="8" type="ORF">STCU_07456</name>
</gene>
<dbReference type="OrthoDB" id="246817at2759"/>
<name>S9V9X4_9TRYP</name>